<dbReference type="InterPro" id="IPR008271">
    <property type="entry name" value="Ser/Thr_kinase_AS"/>
</dbReference>
<accession>A0AAD9MK63</accession>
<keyword evidence="2" id="KW-0808">Transferase</keyword>
<comment type="caution">
    <text evidence="9">The sequence shown here is derived from an EMBL/GenBank/DDBJ whole genome shotgun (WGS) entry which is preliminary data.</text>
</comment>
<dbReference type="SMART" id="SM00220">
    <property type="entry name" value="S_TKc"/>
    <property type="match status" value="1"/>
</dbReference>
<dbReference type="GO" id="GO:0098813">
    <property type="term" value="P:nuclear chromosome segregation"/>
    <property type="evidence" value="ECO:0007669"/>
    <property type="project" value="UniProtKB-ARBA"/>
</dbReference>
<dbReference type="GO" id="GO:0004674">
    <property type="term" value="F:protein serine/threonine kinase activity"/>
    <property type="evidence" value="ECO:0007669"/>
    <property type="project" value="UniProtKB-KW"/>
</dbReference>
<dbReference type="PROSITE" id="PS00108">
    <property type="entry name" value="PROTEIN_KINASE_ST"/>
    <property type="match status" value="1"/>
</dbReference>
<dbReference type="Gene3D" id="1.25.40.430">
    <property type="match status" value="1"/>
</dbReference>
<protein>
    <recommendedName>
        <fullName evidence="8">Protein kinase domain-containing protein</fullName>
    </recommendedName>
</protein>
<dbReference type="GO" id="GO:0005524">
    <property type="term" value="F:ATP binding"/>
    <property type="evidence" value="ECO:0007669"/>
    <property type="project" value="UniProtKB-UniRule"/>
</dbReference>
<dbReference type="Proteomes" id="UP001255856">
    <property type="component" value="Unassembled WGS sequence"/>
</dbReference>
<dbReference type="FunFam" id="3.30.200.20:FF:000131">
    <property type="entry name" value="Dual specificity protein kinase TTK"/>
    <property type="match status" value="1"/>
</dbReference>
<feature type="region of interest" description="Disordered" evidence="7">
    <location>
        <begin position="375"/>
        <end position="557"/>
    </location>
</feature>
<evidence type="ECO:0000256" key="5">
    <source>
        <dbReference type="ARBA" id="ARBA00022840"/>
    </source>
</evidence>
<dbReference type="Gene3D" id="3.30.200.20">
    <property type="entry name" value="Phosphorylase Kinase, domain 1"/>
    <property type="match status" value="1"/>
</dbReference>
<dbReference type="GO" id="GO:0033316">
    <property type="term" value="P:meiotic spindle assembly checkpoint signaling"/>
    <property type="evidence" value="ECO:0007669"/>
    <property type="project" value="TreeGrafter"/>
</dbReference>
<keyword evidence="4" id="KW-0418">Kinase</keyword>
<evidence type="ECO:0000256" key="2">
    <source>
        <dbReference type="ARBA" id="ARBA00022679"/>
    </source>
</evidence>
<dbReference type="SUPFAM" id="SSF56112">
    <property type="entry name" value="Protein kinase-like (PK-like)"/>
    <property type="match status" value="1"/>
</dbReference>
<dbReference type="GO" id="GO:0005634">
    <property type="term" value="C:nucleus"/>
    <property type="evidence" value="ECO:0007669"/>
    <property type="project" value="TreeGrafter"/>
</dbReference>
<feature type="binding site" evidence="6">
    <location>
        <position position="597"/>
    </location>
    <ligand>
        <name>ATP</name>
        <dbReference type="ChEBI" id="CHEBI:30616"/>
    </ligand>
</feature>
<proteinExistence type="predicted"/>
<dbReference type="PANTHER" id="PTHR22974">
    <property type="entry name" value="MIXED LINEAGE PROTEIN KINASE"/>
    <property type="match status" value="1"/>
</dbReference>
<feature type="domain" description="Protein kinase" evidence="8">
    <location>
        <begin position="569"/>
        <end position="848"/>
    </location>
</feature>
<dbReference type="AlphaFoldDB" id="A0AAD9MK63"/>
<dbReference type="GO" id="GO:0000776">
    <property type="term" value="C:kinetochore"/>
    <property type="evidence" value="ECO:0007669"/>
    <property type="project" value="TreeGrafter"/>
</dbReference>
<feature type="compositionally biased region" description="Low complexity" evidence="7">
    <location>
        <begin position="446"/>
        <end position="463"/>
    </location>
</feature>
<feature type="compositionally biased region" description="Basic and acidic residues" evidence="7">
    <location>
        <begin position="987"/>
        <end position="1001"/>
    </location>
</feature>
<dbReference type="FunFam" id="1.10.510.10:FF:000224">
    <property type="entry name" value="serine/threonine-protein kinase mph1 isoform X1"/>
    <property type="match status" value="1"/>
</dbReference>
<dbReference type="GO" id="GO:0007094">
    <property type="term" value="P:mitotic spindle assembly checkpoint signaling"/>
    <property type="evidence" value="ECO:0007669"/>
    <property type="project" value="TreeGrafter"/>
</dbReference>
<feature type="compositionally biased region" description="Low complexity" evidence="7">
    <location>
        <begin position="528"/>
        <end position="553"/>
    </location>
</feature>
<feature type="compositionally biased region" description="Low complexity" evidence="7">
    <location>
        <begin position="976"/>
        <end position="986"/>
    </location>
</feature>
<dbReference type="PANTHER" id="PTHR22974:SF21">
    <property type="entry name" value="DUAL SPECIFICITY PROTEIN KINASE TTK"/>
    <property type="match status" value="1"/>
</dbReference>
<evidence type="ECO:0000313" key="9">
    <source>
        <dbReference type="EMBL" id="KAK2075783.1"/>
    </source>
</evidence>
<sequence length="1029" mass="107148">MEMFGRLKNAEDGRDAFKALARQGISGDSAALLFLEWAALELQRGHGEAKAAGVLGKGLREGAQPLALLETAAAELAAGTWRPVPLHDALMPASATAKAPRAESATVHSFSSASSRAGSEDATICMPSGAPDSARLAPRSATGQQGFSAGLSRLGAGSHGEEETIVIRRHRPQRAPTPLSEATRRGPEEHGTPAALGAGSAPELRSTEPPEAAATSADLASLKADPPAAAPGPPARGRQAPGQGDASPRGHAGPRAARDPGGRAGPGRGRRAAQAQGGGDRRASLPPTRRGGRLPPLLEQEARVEQGGAAPGLPPGLPPGRQLVLEATPVPGPRGGPRAAEEDDTAPVVLSSLALKIQRGRQSIAPALAQRGQVVLESDTAHSGSDADATRSLVNDPSPQNERRADVPGRSHATAFDRTIVVGKSAGSAAVERSRLDQGHARVGPRSEAAVAAAPRSTAAAESRGVENDGRAGTTGPAPREPPRRHHPTPSLGASAPQTARESQSDAPARRDATASPAVPASHHHSAARAQPHAAAAGGPSSSRSQAAQPAQRRVVEDENSVMVKGITYTKLECVGRGGSSKVFKVMAPNRKIFALKRIRLTGRDSEAAAGFMDEITLLKSLRGRSNIIQLIDAEVYRAEGIIYMVLECGEIDLARLLQKREAARREQGQPVSSLDENFIRLYWEQMLTAVHTIHEKRIVHSDIKPANFLVVEGQLKLIDFGIAKAIQSDTTSIARESQVGTLNYMSPEAILGGQNNIKGGPPMKAGGVGRPSDIWSLGCILYQMVYGSTPFSHLPFIQKMHAITDPNHVVAFPPVPNAALLDVLQRCLDRNPRTRITMRELLAHAFLRPDTGGAAAGAPQGDRVELSREQLERLLRKVAGAGVESPGELDSLSQQVFAQLCAGVSPQVGERTFSRTDGQQQQAGAPSRLRSERGGADTDGPGAGIDKAEASEARTSTSSDAPALAPPPPLKMDVASAAARAAAAGAERRAKALLEMERGRTSSGSTMPPAPAPPGPGSSVPGRARAAV</sequence>
<organism evidence="9 10">
    <name type="scientific">Prototheca wickerhamii</name>
    <dbReference type="NCBI Taxonomy" id="3111"/>
    <lineage>
        <taxon>Eukaryota</taxon>
        <taxon>Viridiplantae</taxon>
        <taxon>Chlorophyta</taxon>
        <taxon>core chlorophytes</taxon>
        <taxon>Trebouxiophyceae</taxon>
        <taxon>Chlorellales</taxon>
        <taxon>Chlorellaceae</taxon>
        <taxon>Prototheca</taxon>
    </lineage>
</organism>
<dbReference type="InterPro" id="IPR027084">
    <property type="entry name" value="Mps1_cat"/>
</dbReference>
<evidence type="ECO:0000256" key="7">
    <source>
        <dbReference type="SAM" id="MobiDB-lite"/>
    </source>
</evidence>
<evidence type="ECO:0000259" key="8">
    <source>
        <dbReference type="PROSITE" id="PS50011"/>
    </source>
</evidence>
<dbReference type="EMBL" id="JASFZW010000013">
    <property type="protein sequence ID" value="KAK2075783.1"/>
    <property type="molecule type" value="Genomic_DNA"/>
</dbReference>
<feature type="compositionally biased region" description="Basic and acidic residues" evidence="7">
    <location>
        <begin position="182"/>
        <end position="191"/>
    </location>
</feature>
<dbReference type="InterPro" id="IPR017441">
    <property type="entry name" value="Protein_kinase_ATP_BS"/>
</dbReference>
<feature type="compositionally biased region" description="Low complexity" evidence="7">
    <location>
        <begin position="107"/>
        <end position="122"/>
    </location>
</feature>
<keyword evidence="10" id="KW-1185">Reference proteome</keyword>
<dbReference type="CDD" id="cd14131">
    <property type="entry name" value="PKc_Mps1"/>
    <property type="match status" value="1"/>
</dbReference>
<dbReference type="GO" id="GO:0004712">
    <property type="term" value="F:protein serine/threonine/tyrosine kinase activity"/>
    <property type="evidence" value="ECO:0007669"/>
    <property type="project" value="TreeGrafter"/>
</dbReference>
<feature type="compositionally biased region" description="Low complexity" evidence="7">
    <location>
        <begin position="954"/>
        <end position="964"/>
    </location>
</feature>
<dbReference type="Gene3D" id="1.10.510.10">
    <property type="entry name" value="Transferase(Phosphotransferase) domain 1"/>
    <property type="match status" value="1"/>
</dbReference>
<keyword evidence="1" id="KW-0723">Serine/threonine-protein kinase</keyword>
<feature type="compositionally biased region" description="Polar residues" evidence="7">
    <location>
        <begin position="496"/>
        <end position="506"/>
    </location>
</feature>
<dbReference type="InterPro" id="IPR011009">
    <property type="entry name" value="Kinase-like_dom_sf"/>
</dbReference>
<evidence type="ECO:0000256" key="3">
    <source>
        <dbReference type="ARBA" id="ARBA00022741"/>
    </source>
</evidence>
<gene>
    <name evidence="9" type="ORF">QBZ16_001524</name>
</gene>
<keyword evidence="3 6" id="KW-0547">Nucleotide-binding</keyword>
<reference evidence="9" key="1">
    <citation type="submission" date="2021-01" db="EMBL/GenBank/DDBJ databases">
        <authorList>
            <person name="Eckstrom K.M.E."/>
        </authorList>
    </citation>
    <scope>NUCLEOTIDE SEQUENCE</scope>
    <source>
        <strain evidence="9">UVCC 0001</strain>
    </source>
</reference>
<dbReference type="PROSITE" id="PS00107">
    <property type="entry name" value="PROTEIN_KINASE_ATP"/>
    <property type="match status" value="1"/>
</dbReference>
<name>A0AAD9MK63_PROWI</name>
<keyword evidence="5 6" id="KW-0067">ATP-binding</keyword>
<evidence type="ECO:0000256" key="1">
    <source>
        <dbReference type="ARBA" id="ARBA00022527"/>
    </source>
</evidence>
<dbReference type="PROSITE" id="PS50011">
    <property type="entry name" value="PROTEIN_KINASE_DOM"/>
    <property type="match status" value="1"/>
</dbReference>
<evidence type="ECO:0000256" key="4">
    <source>
        <dbReference type="ARBA" id="ARBA00022777"/>
    </source>
</evidence>
<dbReference type="Pfam" id="PF00069">
    <property type="entry name" value="Pkinase"/>
    <property type="match status" value="1"/>
</dbReference>
<feature type="compositionally biased region" description="Low complexity" evidence="7">
    <location>
        <begin position="235"/>
        <end position="255"/>
    </location>
</feature>
<feature type="region of interest" description="Disordered" evidence="7">
    <location>
        <begin position="911"/>
        <end position="1029"/>
    </location>
</feature>
<feature type="region of interest" description="Disordered" evidence="7">
    <location>
        <begin position="107"/>
        <end position="346"/>
    </location>
</feature>
<evidence type="ECO:0000313" key="10">
    <source>
        <dbReference type="Proteomes" id="UP001255856"/>
    </source>
</evidence>
<dbReference type="GO" id="GO:0034501">
    <property type="term" value="P:protein localization to kinetochore"/>
    <property type="evidence" value="ECO:0007669"/>
    <property type="project" value="TreeGrafter"/>
</dbReference>
<evidence type="ECO:0000256" key="6">
    <source>
        <dbReference type="PROSITE-ProRule" id="PRU10141"/>
    </source>
</evidence>
<feature type="compositionally biased region" description="Polar residues" evidence="7">
    <location>
        <begin position="916"/>
        <end position="925"/>
    </location>
</feature>
<dbReference type="InterPro" id="IPR000719">
    <property type="entry name" value="Prot_kinase_dom"/>
</dbReference>
<feature type="compositionally biased region" description="Low complexity" evidence="7">
    <location>
        <begin position="284"/>
        <end position="298"/>
    </location>
</feature>